<evidence type="ECO:0000313" key="3">
    <source>
        <dbReference type="Proteomes" id="UP000192273"/>
    </source>
</evidence>
<protein>
    <submittedName>
        <fullName evidence="2">Phage Tail Collar Domain protein</fullName>
    </submittedName>
</protein>
<dbReference type="KEGG" id="rmm:ROSMUCSMR3_01996"/>
<dbReference type="AlphaFoldDB" id="A0A1V0RP24"/>
<dbReference type="InterPro" id="IPR037053">
    <property type="entry name" value="Phage_tail_collar_dom_sf"/>
</dbReference>
<dbReference type="Gene3D" id="3.90.1340.10">
    <property type="entry name" value="Phage tail collar domain"/>
    <property type="match status" value="1"/>
</dbReference>
<gene>
    <name evidence="2" type="ORF">ROSMUCSMR3_01996</name>
</gene>
<dbReference type="InterPro" id="IPR011083">
    <property type="entry name" value="Phage_tail_collar_dom"/>
</dbReference>
<evidence type="ECO:0000259" key="1">
    <source>
        <dbReference type="Pfam" id="PF07484"/>
    </source>
</evidence>
<reference evidence="2 3" key="1">
    <citation type="submission" date="2017-03" db="EMBL/GenBank/DDBJ databases">
        <title>Genome Sequence of Roseovarius mucosus strain SMR3 Isolated from a culture of the Diatom Skeletonema marinoi.</title>
        <authorList>
            <person name="Topel M."/>
            <person name="Pinder M."/>
            <person name="Johansson O.N."/>
            <person name="Kourtchenko O."/>
            <person name="Godhe A."/>
            <person name="Clarke A.K."/>
        </authorList>
    </citation>
    <scope>NUCLEOTIDE SEQUENCE [LARGE SCALE GENOMIC DNA]</scope>
    <source>
        <strain evidence="2 3">SMR3</strain>
    </source>
</reference>
<dbReference type="RefSeq" id="WP_237183574.1">
    <property type="nucleotide sequence ID" value="NZ_CP020474.1"/>
</dbReference>
<dbReference type="SUPFAM" id="SSF88874">
    <property type="entry name" value="Receptor-binding domain of short tail fibre protein gp12"/>
    <property type="match status" value="1"/>
</dbReference>
<evidence type="ECO:0000313" key="2">
    <source>
        <dbReference type="EMBL" id="ARE83471.1"/>
    </source>
</evidence>
<organism evidence="2 3">
    <name type="scientific">Roseovarius mucosus</name>
    <dbReference type="NCBI Taxonomy" id="215743"/>
    <lineage>
        <taxon>Bacteria</taxon>
        <taxon>Pseudomonadati</taxon>
        <taxon>Pseudomonadota</taxon>
        <taxon>Alphaproteobacteria</taxon>
        <taxon>Rhodobacterales</taxon>
        <taxon>Roseobacteraceae</taxon>
        <taxon>Roseovarius</taxon>
    </lineage>
</organism>
<name>A0A1V0RP24_9RHOB</name>
<sequence length="207" mass="21031">MNCLKKSTAILVLGLGLLAGGSLVPHRAEAGLNPFIGDIIAVGYNFCPRGWMSAEGQILAISSNTALFSLIGTTYGGNGTSTFGLPDLRGRGAMGEGTGLGLSPRSQGEMTGAESVTLSAAQMPLHSHAVNANNLDGDLPGPGNKLLAAAPPSGVGSETIYSDQGPTVTMAPTMIGVSGQSQPFNVEDPALVMQYCIATQGVFPSRP</sequence>
<accession>A0A1V0RP24</accession>
<dbReference type="EMBL" id="CP020474">
    <property type="protein sequence ID" value="ARE83471.1"/>
    <property type="molecule type" value="Genomic_DNA"/>
</dbReference>
<proteinExistence type="predicted"/>
<keyword evidence="3" id="KW-1185">Reference proteome</keyword>
<dbReference type="Pfam" id="PF07484">
    <property type="entry name" value="Collar"/>
    <property type="match status" value="1"/>
</dbReference>
<feature type="domain" description="Phage tail collar" evidence="1">
    <location>
        <begin position="37"/>
        <end position="91"/>
    </location>
</feature>
<dbReference type="Proteomes" id="UP000192273">
    <property type="component" value="Chromosome"/>
</dbReference>